<accession>A0ABR1JI60</accession>
<keyword evidence="3" id="KW-1185">Reference proteome</keyword>
<reference evidence="2 3" key="1">
    <citation type="submission" date="2024-01" db="EMBL/GenBank/DDBJ databases">
        <title>A draft genome for the cacao thread blight pathogen Marasmiellus scandens.</title>
        <authorList>
            <person name="Baruah I.K."/>
            <person name="Leung J."/>
            <person name="Bukari Y."/>
            <person name="Amoako-Attah I."/>
            <person name="Meinhardt L.W."/>
            <person name="Bailey B.A."/>
            <person name="Cohen S.P."/>
        </authorList>
    </citation>
    <scope>NUCLEOTIDE SEQUENCE [LARGE SCALE GENOMIC DNA]</scope>
    <source>
        <strain evidence="2 3">GH-19</strain>
    </source>
</reference>
<protein>
    <submittedName>
        <fullName evidence="2">Uncharacterized protein</fullName>
    </submittedName>
</protein>
<comment type="caution">
    <text evidence="2">The sequence shown here is derived from an EMBL/GenBank/DDBJ whole genome shotgun (WGS) entry which is preliminary data.</text>
</comment>
<gene>
    <name evidence="2" type="ORF">VKT23_008093</name>
</gene>
<sequence length="132" mass="14084">MIDAESIPEAQSPAHSALSPSTEAARTFSRALGSNPTLLGDKRKTVFKDIVPLPSPLLFGSFPGLLVGAVAGATGEGGQRRKVSNAVAPKDESGNMKTLFNPSLILPATLLHLLPCRHFRLLEEEQVYHPCL</sequence>
<feature type="region of interest" description="Disordered" evidence="1">
    <location>
        <begin position="1"/>
        <end position="23"/>
    </location>
</feature>
<dbReference type="Proteomes" id="UP001498398">
    <property type="component" value="Unassembled WGS sequence"/>
</dbReference>
<dbReference type="EMBL" id="JBANRG010000012">
    <property type="protein sequence ID" value="KAK7461666.1"/>
    <property type="molecule type" value="Genomic_DNA"/>
</dbReference>
<organism evidence="2 3">
    <name type="scientific">Marasmiellus scandens</name>
    <dbReference type="NCBI Taxonomy" id="2682957"/>
    <lineage>
        <taxon>Eukaryota</taxon>
        <taxon>Fungi</taxon>
        <taxon>Dikarya</taxon>
        <taxon>Basidiomycota</taxon>
        <taxon>Agaricomycotina</taxon>
        <taxon>Agaricomycetes</taxon>
        <taxon>Agaricomycetidae</taxon>
        <taxon>Agaricales</taxon>
        <taxon>Marasmiineae</taxon>
        <taxon>Omphalotaceae</taxon>
        <taxon>Marasmiellus</taxon>
    </lineage>
</organism>
<evidence type="ECO:0000313" key="2">
    <source>
        <dbReference type="EMBL" id="KAK7461666.1"/>
    </source>
</evidence>
<name>A0ABR1JI60_9AGAR</name>
<evidence type="ECO:0000313" key="3">
    <source>
        <dbReference type="Proteomes" id="UP001498398"/>
    </source>
</evidence>
<proteinExistence type="predicted"/>
<evidence type="ECO:0000256" key="1">
    <source>
        <dbReference type="SAM" id="MobiDB-lite"/>
    </source>
</evidence>